<dbReference type="InterPro" id="IPR021518">
    <property type="entry name" value="DUF3181"/>
</dbReference>
<dbReference type="EMBL" id="CP000553">
    <property type="protein sequence ID" value="ABM74901.1"/>
    <property type="molecule type" value="Genomic_DNA"/>
</dbReference>
<sequence>MKKQYQIVSQRIEKYVCIYALKIHCNNIENLKSCYSINFFNFDKSNESLPKVINNRKTKGFMSTSIDSSQINELAMSIADRLFIQVGNWNLYLGDAGLAKDLAIECQANFDQGANVAARKGLEGIQVKLGGGITRLPLSKLIPPNQFFDLEEILEPYCR</sequence>
<evidence type="ECO:0000313" key="1">
    <source>
        <dbReference type="EMBL" id="ABM74901.1"/>
    </source>
</evidence>
<accession>A2C091</accession>
<evidence type="ECO:0000313" key="2">
    <source>
        <dbReference type="Proteomes" id="UP000002592"/>
    </source>
</evidence>
<proteinExistence type="predicted"/>
<reference evidence="2" key="1">
    <citation type="journal article" date="2007" name="PLoS Genet.">
        <title>Patterns and implications of gene gain and loss in the evolution of Prochlorococcus.</title>
        <authorList>
            <person name="Kettler G.C."/>
            <person name="Martiny A.C."/>
            <person name="Huang K."/>
            <person name="Zucker J."/>
            <person name="Coleman M.L."/>
            <person name="Rodrigue S."/>
            <person name="Chen F."/>
            <person name="Lapidus A."/>
            <person name="Ferriera S."/>
            <person name="Johnson J."/>
            <person name="Steglich C."/>
            <person name="Church G.M."/>
            <person name="Richardson P."/>
            <person name="Chisholm S.W."/>
        </authorList>
    </citation>
    <scope>NUCLEOTIDE SEQUENCE [LARGE SCALE GENOMIC DNA]</scope>
    <source>
        <strain evidence="2">NATL1A</strain>
    </source>
</reference>
<protein>
    <recommendedName>
        <fullName evidence="3">DUF3181 domain-containing protein</fullName>
    </recommendedName>
</protein>
<dbReference type="HOGENOM" id="CLU_1659202_0_0_3"/>
<dbReference type="eggNOG" id="ENOG5030R61">
    <property type="taxonomic scope" value="Bacteria"/>
</dbReference>
<dbReference type="KEGG" id="pme:NATL1_03371"/>
<evidence type="ECO:0008006" key="3">
    <source>
        <dbReference type="Google" id="ProtNLM"/>
    </source>
</evidence>
<dbReference type="Pfam" id="PF11378">
    <property type="entry name" value="DUF3181"/>
    <property type="match status" value="1"/>
</dbReference>
<dbReference type="Proteomes" id="UP000002592">
    <property type="component" value="Chromosome"/>
</dbReference>
<name>A2C091_PROM1</name>
<organism evidence="1 2">
    <name type="scientific">Prochlorococcus marinus (strain NATL1A)</name>
    <dbReference type="NCBI Taxonomy" id="167555"/>
    <lineage>
        <taxon>Bacteria</taxon>
        <taxon>Bacillati</taxon>
        <taxon>Cyanobacteriota</taxon>
        <taxon>Cyanophyceae</taxon>
        <taxon>Synechococcales</taxon>
        <taxon>Prochlorococcaceae</taxon>
        <taxon>Prochlorococcus</taxon>
    </lineage>
</organism>
<dbReference type="AlphaFoldDB" id="A2C091"/>
<gene>
    <name evidence="1" type="ordered locus">NATL1_03371</name>
</gene>